<name>A0A1V8M764_9GAMM</name>
<dbReference type="EMBL" id="LPUF01000001">
    <property type="protein sequence ID" value="OQK17223.1"/>
    <property type="molecule type" value="Genomic_DNA"/>
</dbReference>
<keyword evidence="3 5" id="KW-0378">Hydrolase</keyword>
<evidence type="ECO:0000256" key="2">
    <source>
        <dbReference type="ARBA" id="ARBA00022723"/>
    </source>
</evidence>
<feature type="binding site" evidence="5">
    <location>
        <position position="143"/>
    </location>
    <ligand>
        <name>Fe cation</name>
        <dbReference type="ChEBI" id="CHEBI:24875"/>
    </ligand>
</feature>
<feature type="binding site" evidence="5">
    <location>
        <position position="101"/>
    </location>
    <ligand>
        <name>Fe cation</name>
        <dbReference type="ChEBI" id="CHEBI:24875"/>
    </ligand>
</feature>
<dbReference type="InterPro" id="IPR023635">
    <property type="entry name" value="Peptide_deformylase"/>
</dbReference>
<dbReference type="PANTHER" id="PTHR10458:SF22">
    <property type="entry name" value="PEPTIDE DEFORMYLASE"/>
    <property type="match status" value="1"/>
</dbReference>
<proteinExistence type="inferred from homology"/>
<dbReference type="PRINTS" id="PR01576">
    <property type="entry name" value="PDEFORMYLASE"/>
</dbReference>
<dbReference type="EC" id="3.5.1.88" evidence="5"/>
<comment type="caution">
    <text evidence="6">The sequence shown here is derived from an EMBL/GenBank/DDBJ whole genome shotgun (WGS) entry which is preliminary data.</text>
</comment>
<dbReference type="RefSeq" id="WP_080521836.1">
    <property type="nucleotide sequence ID" value="NZ_LPUF01000001.1"/>
</dbReference>
<evidence type="ECO:0000256" key="5">
    <source>
        <dbReference type="HAMAP-Rule" id="MF_00163"/>
    </source>
</evidence>
<evidence type="ECO:0000256" key="4">
    <source>
        <dbReference type="ARBA" id="ARBA00022917"/>
    </source>
</evidence>
<dbReference type="OrthoDB" id="9804313at2"/>
<comment type="cofactor">
    <cofactor evidence="5">
        <name>Fe(2+)</name>
        <dbReference type="ChEBI" id="CHEBI:29033"/>
    </cofactor>
    <text evidence="5">Binds 1 Fe(2+) ion.</text>
</comment>
<dbReference type="Gene3D" id="3.90.45.10">
    <property type="entry name" value="Peptide deformylase"/>
    <property type="match status" value="1"/>
</dbReference>
<protein>
    <recommendedName>
        <fullName evidence="5">Peptide deformylase</fullName>
        <shortName evidence="5">PDF</shortName>
        <ecNumber evidence="5">3.5.1.88</ecNumber>
    </recommendedName>
    <alternativeName>
        <fullName evidence="5">Polypeptide deformylase</fullName>
    </alternativeName>
</protein>
<dbReference type="GO" id="GO:0042586">
    <property type="term" value="F:peptide deformylase activity"/>
    <property type="evidence" value="ECO:0007669"/>
    <property type="project" value="UniProtKB-UniRule"/>
</dbReference>
<dbReference type="InterPro" id="IPR036821">
    <property type="entry name" value="Peptide_deformylase_sf"/>
</dbReference>
<dbReference type="PIRSF" id="PIRSF004749">
    <property type="entry name" value="Pep_def"/>
    <property type="match status" value="1"/>
</dbReference>
<dbReference type="CDD" id="cd00487">
    <property type="entry name" value="Pep_deformylase"/>
    <property type="match status" value="1"/>
</dbReference>
<dbReference type="SUPFAM" id="SSF56420">
    <property type="entry name" value="Peptide deformylase"/>
    <property type="match status" value="1"/>
</dbReference>
<dbReference type="HAMAP" id="MF_00163">
    <property type="entry name" value="Pep_deformylase"/>
    <property type="match status" value="1"/>
</dbReference>
<keyword evidence="2 5" id="KW-0479">Metal-binding</keyword>
<evidence type="ECO:0000256" key="1">
    <source>
        <dbReference type="ARBA" id="ARBA00010759"/>
    </source>
</evidence>
<dbReference type="STRING" id="1420851.AU255_04845"/>
<dbReference type="NCBIfam" id="NF001159">
    <property type="entry name" value="PRK00150.1-3"/>
    <property type="match status" value="1"/>
</dbReference>
<evidence type="ECO:0000256" key="3">
    <source>
        <dbReference type="ARBA" id="ARBA00022801"/>
    </source>
</evidence>
<gene>
    <name evidence="5" type="primary">def</name>
    <name evidence="6" type="ORF">AU255_04845</name>
</gene>
<dbReference type="NCBIfam" id="TIGR00079">
    <property type="entry name" value="pept_deformyl"/>
    <property type="match status" value="1"/>
</dbReference>
<feature type="binding site" evidence="5">
    <location>
        <position position="147"/>
    </location>
    <ligand>
        <name>Fe cation</name>
        <dbReference type="ChEBI" id="CHEBI:24875"/>
    </ligand>
</feature>
<keyword evidence="7" id="KW-1185">Reference proteome</keyword>
<dbReference type="PANTHER" id="PTHR10458">
    <property type="entry name" value="PEPTIDE DEFORMYLASE"/>
    <property type="match status" value="1"/>
</dbReference>
<dbReference type="Pfam" id="PF01327">
    <property type="entry name" value="Pep_deformylase"/>
    <property type="match status" value="1"/>
</dbReference>
<reference evidence="6 7" key="1">
    <citation type="submission" date="2015-12" db="EMBL/GenBank/DDBJ databases">
        <authorList>
            <person name="Shamseldin A."/>
            <person name="Moawad H."/>
            <person name="Abd El-Rahim W.M."/>
            <person name="Sadowsky M.J."/>
        </authorList>
    </citation>
    <scope>NUCLEOTIDE SEQUENCE [LARGE SCALE GENOMIC DNA]</scope>
    <source>
        <strain evidence="6 7">WF1</strain>
    </source>
</reference>
<keyword evidence="4 5" id="KW-0648">Protein biosynthesis</keyword>
<organism evidence="6 7">
    <name type="scientific">Methyloprofundus sedimenti</name>
    <dbReference type="NCBI Taxonomy" id="1420851"/>
    <lineage>
        <taxon>Bacteria</taxon>
        <taxon>Pseudomonadati</taxon>
        <taxon>Pseudomonadota</taxon>
        <taxon>Gammaproteobacteria</taxon>
        <taxon>Methylococcales</taxon>
        <taxon>Methylococcaceae</taxon>
        <taxon>Methyloprofundus</taxon>
    </lineage>
</organism>
<evidence type="ECO:0000313" key="6">
    <source>
        <dbReference type="EMBL" id="OQK17223.1"/>
    </source>
</evidence>
<accession>A0A1V8M764</accession>
<comment type="catalytic activity">
    <reaction evidence="5">
        <text>N-terminal N-formyl-L-methionyl-[peptide] + H2O = N-terminal L-methionyl-[peptide] + formate</text>
        <dbReference type="Rhea" id="RHEA:24420"/>
        <dbReference type="Rhea" id="RHEA-COMP:10639"/>
        <dbReference type="Rhea" id="RHEA-COMP:10640"/>
        <dbReference type="ChEBI" id="CHEBI:15377"/>
        <dbReference type="ChEBI" id="CHEBI:15740"/>
        <dbReference type="ChEBI" id="CHEBI:49298"/>
        <dbReference type="ChEBI" id="CHEBI:64731"/>
        <dbReference type="EC" id="3.5.1.88"/>
    </reaction>
</comment>
<keyword evidence="5" id="KW-0408">Iron</keyword>
<dbReference type="GO" id="GO:0006412">
    <property type="term" value="P:translation"/>
    <property type="evidence" value="ECO:0007669"/>
    <property type="project" value="UniProtKB-UniRule"/>
</dbReference>
<comment type="similarity">
    <text evidence="1 5">Belongs to the polypeptide deformylase family.</text>
</comment>
<dbReference type="FunFam" id="3.90.45.10:FF:000003">
    <property type="entry name" value="Peptide deformylase"/>
    <property type="match status" value="1"/>
</dbReference>
<dbReference type="GO" id="GO:0046872">
    <property type="term" value="F:metal ion binding"/>
    <property type="evidence" value="ECO:0007669"/>
    <property type="project" value="UniProtKB-KW"/>
</dbReference>
<dbReference type="AlphaFoldDB" id="A0A1V8M764"/>
<dbReference type="Proteomes" id="UP000191980">
    <property type="component" value="Unassembled WGS sequence"/>
</dbReference>
<feature type="active site" evidence="5">
    <location>
        <position position="144"/>
    </location>
</feature>
<evidence type="ECO:0000313" key="7">
    <source>
        <dbReference type="Proteomes" id="UP000191980"/>
    </source>
</evidence>
<sequence>MTQVREIAQLGAGILRLRAAEVQDVKSAEMQFIVSDMFTTLASTNGVGIAAPQISESWRMMIIASRPSERYPYAPEMQATLMVNPCFECISEQQEKDWEGCLSIPGVRAKVPRYTNIKATYTNAEGESVTQILDGFIARVFQHEYDHLDGLVYLDRVESNRDIISETEFAKLMQKQN</sequence>
<comment type="function">
    <text evidence="5">Removes the formyl group from the N-terminal Met of newly synthesized proteins. Requires at least a dipeptide for an efficient rate of reaction. N-terminal L-methionine is a prerequisite for activity but the enzyme has broad specificity at other positions.</text>
</comment>